<evidence type="ECO:0000256" key="1">
    <source>
        <dbReference type="ARBA" id="ARBA00001966"/>
    </source>
</evidence>
<dbReference type="InterPro" id="IPR006638">
    <property type="entry name" value="Elp3/MiaA/NifB-like_rSAM"/>
</dbReference>
<dbReference type="InterPro" id="IPR050377">
    <property type="entry name" value="Radical_SAM_PqqE_MftC-like"/>
</dbReference>
<dbReference type="SUPFAM" id="SSF102114">
    <property type="entry name" value="Radical SAM enzymes"/>
    <property type="match status" value="1"/>
</dbReference>
<name>A0A538TAX4_UNCEI</name>
<evidence type="ECO:0000256" key="7">
    <source>
        <dbReference type="SAM" id="MobiDB-lite"/>
    </source>
</evidence>
<keyword evidence="4" id="KW-0479">Metal-binding</keyword>
<dbReference type="InterPro" id="IPR007197">
    <property type="entry name" value="rSAM"/>
</dbReference>
<feature type="region of interest" description="Disordered" evidence="7">
    <location>
        <begin position="378"/>
        <end position="399"/>
    </location>
</feature>
<keyword evidence="3" id="KW-0949">S-adenosyl-L-methionine</keyword>
<dbReference type="PROSITE" id="PS51918">
    <property type="entry name" value="RADICAL_SAM"/>
    <property type="match status" value="1"/>
</dbReference>
<dbReference type="Proteomes" id="UP000317716">
    <property type="component" value="Unassembled WGS sequence"/>
</dbReference>
<proteinExistence type="predicted"/>
<evidence type="ECO:0000256" key="4">
    <source>
        <dbReference type="ARBA" id="ARBA00022723"/>
    </source>
</evidence>
<dbReference type="GO" id="GO:0051536">
    <property type="term" value="F:iron-sulfur cluster binding"/>
    <property type="evidence" value="ECO:0007669"/>
    <property type="project" value="UniProtKB-KW"/>
</dbReference>
<evidence type="ECO:0000256" key="3">
    <source>
        <dbReference type="ARBA" id="ARBA00022691"/>
    </source>
</evidence>
<dbReference type="Pfam" id="PF04055">
    <property type="entry name" value="Radical_SAM"/>
    <property type="match status" value="1"/>
</dbReference>
<dbReference type="Gene3D" id="3.20.20.70">
    <property type="entry name" value="Aldolase class I"/>
    <property type="match status" value="1"/>
</dbReference>
<evidence type="ECO:0000256" key="5">
    <source>
        <dbReference type="ARBA" id="ARBA00023004"/>
    </source>
</evidence>
<keyword evidence="6" id="KW-0411">Iron-sulfur</keyword>
<comment type="caution">
    <text evidence="9">The sequence shown here is derived from an EMBL/GenBank/DDBJ whole genome shotgun (WGS) entry which is preliminary data.</text>
</comment>
<dbReference type="PANTHER" id="PTHR11228:SF7">
    <property type="entry name" value="PQQA PEPTIDE CYCLASE"/>
    <property type="match status" value="1"/>
</dbReference>
<dbReference type="InterPro" id="IPR058240">
    <property type="entry name" value="rSAM_sf"/>
</dbReference>
<dbReference type="AlphaFoldDB" id="A0A538TAX4"/>
<dbReference type="SFLD" id="SFLDG01387">
    <property type="entry name" value="BtrN-like_SPASM_domain_contain"/>
    <property type="match status" value="1"/>
</dbReference>
<dbReference type="GO" id="GO:0046872">
    <property type="term" value="F:metal ion binding"/>
    <property type="evidence" value="ECO:0007669"/>
    <property type="project" value="UniProtKB-KW"/>
</dbReference>
<dbReference type="SFLD" id="SFLDG01067">
    <property type="entry name" value="SPASM/twitch_domain_containing"/>
    <property type="match status" value="1"/>
</dbReference>
<organism evidence="9 10">
    <name type="scientific">Eiseniibacteriota bacterium</name>
    <dbReference type="NCBI Taxonomy" id="2212470"/>
    <lineage>
        <taxon>Bacteria</taxon>
        <taxon>Candidatus Eiseniibacteriota</taxon>
    </lineage>
</organism>
<evidence type="ECO:0000256" key="2">
    <source>
        <dbReference type="ARBA" id="ARBA00022485"/>
    </source>
</evidence>
<keyword evidence="5" id="KW-0408">Iron</keyword>
<evidence type="ECO:0000313" key="10">
    <source>
        <dbReference type="Proteomes" id="UP000317716"/>
    </source>
</evidence>
<protein>
    <submittedName>
        <fullName evidence="9">Radical SAM protein</fullName>
    </submittedName>
</protein>
<accession>A0A538TAX4</accession>
<feature type="domain" description="Radical SAM core" evidence="8">
    <location>
        <begin position="26"/>
        <end position="272"/>
    </location>
</feature>
<dbReference type="CDD" id="cd21109">
    <property type="entry name" value="SPASM"/>
    <property type="match status" value="1"/>
</dbReference>
<evidence type="ECO:0000259" key="8">
    <source>
        <dbReference type="PROSITE" id="PS51918"/>
    </source>
</evidence>
<dbReference type="Pfam" id="PF13186">
    <property type="entry name" value="SPASM"/>
    <property type="match status" value="1"/>
</dbReference>
<dbReference type="CDD" id="cd01335">
    <property type="entry name" value="Radical_SAM"/>
    <property type="match status" value="1"/>
</dbReference>
<dbReference type="SFLD" id="SFLDS00029">
    <property type="entry name" value="Radical_SAM"/>
    <property type="match status" value="1"/>
</dbReference>
<dbReference type="SMART" id="SM00729">
    <property type="entry name" value="Elp3"/>
    <property type="match status" value="1"/>
</dbReference>
<dbReference type="GO" id="GO:0003824">
    <property type="term" value="F:catalytic activity"/>
    <property type="evidence" value="ECO:0007669"/>
    <property type="project" value="InterPro"/>
</dbReference>
<dbReference type="InterPro" id="IPR013785">
    <property type="entry name" value="Aldolase_TIM"/>
</dbReference>
<evidence type="ECO:0000313" key="9">
    <source>
        <dbReference type="EMBL" id="TMQ60791.1"/>
    </source>
</evidence>
<dbReference type="InterPro" id="IPR023885">
    <property type="entry name" value="4Fe4S-binding_SPASM_dom"/>
</dbReference>
<sequence length="399" mass="44175">MHETSGLSAKIQGGLRLLGMATGRALVGPRLVGIEITHYCNLACGFCESHSRLLPAPIVKRRTYIGGRRAMDLETIERLARSLARLGTPWVELSGKGDPIVHPKLPEVIRAIKKAGLRCSMFTTGSVPRSDLAATIVDCGLDRLNLSLNAASRDVWARVAGKDLWDQALGFLKEVLERRRRSGGKRPWVRVSFVICKENVEDVARSVELVRELDVDEGGWCVMGELPETVRLQLEKQEVERLIAGIPTWSRMLDDAGITHDLRGLAEELPLRIGAAGQQENPMQRTVPCYEGWMHAVIGPDGDVVPCCYCEGEKLGNIVEQDFAEIWNGPRYIELRRRMLAMVQTQTPICWECYTTCNRALANRDIDERLGPLRILQPHPKGALKPASAGAPSAAIPPR</sequence>
<reference evidence="9 10" key="1">
    <citation type="journal article" date="2019" name="Nat. Microbiol.">
        <title>Mediterranean grassland soil C-N compound turnover is dependent on rainfall and depth, and is mediated by genomically divergent microorganisms.</title>
        <authorList>
            <person name="Diamond S."/>
            <person name="Andeer P.F."/>
            <person name="Li Z."/>
            <person name="Crits-Christoph A."/>
            <person name="Burstein D."/>
            <person name="Anantharaman K."/>
            <person name="Lane K.R."/>
            <person name="Thomas B.C."/>
            <person name="Pan C."/>
            <person name="Northen T.R."/>
            <person name="Banfield J.F."/>
        </authorList>
    </citation>
    <scope>NUCLEOTIDE SEQUENCE [LARGE SCALE GENOMIC DNA]</scope>
    <source>
        <strain evidence="9">WS_2</strain>
    </source>
</reference>
<comment type="cofactor">
    <cofactor evidence="1">
        <name>[4Fe-4S] cluster</name>
        <dbReference type="ChEBI" id="CHEBI:49883"/>
    </cofactor>
</comment>
<dbReference type="InterPro" id="IPR034391">
    <property type="entry name" value="AdoMet-like_SPASM_containing"/>
</dbReference>
<gene>
    <name evidence="9" type="ORF">E6K72_00275</name>
</gene>
<dbReference type="EMBL" id="VBOS01000010">
    <property type="protein sequence ID" value="TMQ60791.1"/>
    <property type="molecule type" value="Genomic_DNA"/>
</dbReference>
<keyword evidence="2" id="KW-0004">4Fe-4S</keyword>
<evidence type="ECO:0000256" key="6">
    <source>
        <dbReference type="ARBA" id="ARBA00023014"/>
    </source>
</evidence>
<dbReference type="PANTHER" id="PTHR11228">
    <property type="entry name" value="RADICAL SAM DOMAIN PROTEIN"/>
    <property type="match status" value="1"/>
</dbReference>
<feature type="compositionally biased region" description="Low complexity" evidence="7">
    <location>
        <begin position="380"/>
        <end position="399"/>
    </location>
</feature>